<reference evidence="11 12" key="1">
    <citation type="submission" date="2016-07" db="EMBL/GenBank/DDBJ databases">
        <title>Genome and transcriptome analysis of iron-reducing fermentative bacteria Anoxybacter fermentans.</title>
        <authorList>
            <person name="Zeng X."/>
            <person name="Shao Z."/>
        </authorList>
    </citation>
    <scope>NUCLEOTIDE SEQUENCE [LARGE SCALE GENOMIC DNA]</scope>
    <source>
        <strain evidence="11 12">DY22613</strain>
    </source>
</reference>
<dbReference type="EMBL" id="CP016379">
    <property type="protein sequence ID" value="AZR73710.1"/>
    <property type="molecule type" value="Genomic_DNA"/>
</dbReference>
<keyword evidence="6 8" id="KW-1133">Transmembrane helix</keyword>
<comment type="subcellular location">
    <subcellularLocation>
        <location evidence="1">Cell membrane</location>
        <topology evidence="1">Multi-pass membrane protein</topology>
    </subcellularLocation>
</comment>
<evidence type="ECO:0000256" key="7">
    <source>
        <dbReference type="ARBA" id="ARBA00023136"/>
    </source>
</evidence>
<feature type="transmembrane region" description="Helical" evidence="8">
    <location>
        <begin position="135"/>
        <end position="154"/>
    </location>
</feature>
<dbReference type="PROSITE" id="PS50893">
    <property type="entry name" value="ABC_TRANSPORTER_2"/>
    <property type="match status" value="1"/>
</dbReference>
<accession>A0A3Q9HR30</accession>
<dbReference type="InterPro" id="IPR003593">
    <property type="entry name" value="AAA+_ATPase"/>
</dbReference>
<dbReference type="OrthoDB" id="9770415at2"/>
<dbReference type="GO" id="GO:0005524">
    <property type="term" value="F:ATP binding"/>
    <property type="evidence" value="ECO:0007669"/>
    <property type="project" value="UniProtKB-KW"/>
</dbReference>
<feature type="domain" description="ABC transmembrane type-1" evidence="10">
    <location>
        <begin position="24"/>
        <end position="303"/>
    </location>
</feature>
<dbReference type="Pfam" id="PF00664">
    <property type="entry name" value="ABC_membrane"/>
    <property type="match status" value="1"/>
</dbReference>
<feature type="transmembrane region" description="Helical" evidence="8">
    <location>
        <begin position="63"/>
        <end position="82"/>
    </location>
</feature>
<evidence type="ECO:0000313" key="12">
    <source>
        <dbReference type="Proteomes" id="UP000267250"/>
    </source>
</evidence>
<dbReference type="AlphaFoldDB" id="A0A3Q9HR30"/>
<keyword evidence="4" id="KW-0547">Nucleotide-binding</keyword>
<name>A0A3Q9HR30_9FIRM</name>
<evidence type="ECO:0000256" key="8">
    <source>
        <dbReference type="SAM" id="Phobius"/>
    </source>
</evidence>
<evidence type="ECO:0000313" key="11">
    <source>
        <dbReference type="EMBL" id="AZR73710.1"/>
    </source>
</evidence>
<dbReference type="InterPro" id="IPR039421">
    <property type="entry name" value="Type_1_exporter"/>
</dbReference>
<dbReference type="PANTHER" id="PTHR43394:SF1">
    <property type="entry name" value="ATP-BINDING CASSETTE SUB-FAMILY B MEMBER 10, MITOCHONDRIAL"/>
    <property type="match status" value="1"/>
</dbReference>
<evidence type="ECO:0000256" key="3">
    <source>
        <dbReference type="ARBA" id="ARBA00022692"/>
    </source>
</evidence>
<organism evidence="11 12">
    <name type="scientific">Anoxybacter fermentans</name>
    <dbReference type="NCBI Taxonomy" id="1323375"/>
    <lineage>
        <taxon>Bacteria</taxon>
        <taxon>Bacillati</taxon>
        <taxon>Bacillota</taxon>
        <taxon>Clostridia</taxon>
        <taxon>Halanaerobiales</taxon>
        <taxon>Anoxybacter</taxon>
    </lineage>
</organism>
<dbReference type="InterPro" id="IPR027417">
    <property type="entry name" value="P-loop_NTPase"/>
</dbReference>
<dbReference type="SMART" id="SM00382">
    <property type="entry name" value="AAA"/>
    <property type="match status" value="1"/>
</dbReference>
<dbReference type="InterPro" id="IPR003439">
    <property type="entry name" value="ABC_transporter-like_ATP-bd"/>
</dbReference>
<dbReference type="RefSeq" id="WP_127017057.1">
    <property type="nucleotide sequence ID" value="NZ_CP016379.1"/>
</dbReference>
<keyword evidence="12" id="KW-1185">Reference proteome</keyword>
<evidence type="ECO:0000256" key="2">
    <source>
        <dbReference type="ARBA" id="ARBA00022448"/>
    </source>
</evidence>
<dbReference type="Gene3D" id="3.40.50.300">
    <property type="entry name" value="P-loop containing nucleotide triphosphate hydrolases"/>
    <property type="match status" value="1"/>
</dbReference>
<dbReference type="FunFam" id="3.40.50.300:FF:000287">
    <property type="entry name" value="Multidrug ABC transporter ATP-binding protein"/>
    <property type="match status" value="1"/>
</dbReference>
<dbReference type="SUPFAM" id="SSF90123">
    <property type="entry name" value="ABC transporter transmembrane region"/>
    <property type="match status" value="1"/>
</dbReference>
<evidence type="ECO:0008006" key="13">
    <source>
        <dbReference type="Google" id="ProtNLM"/>
    </source>
</evidence>
<evidence type="ECO:0000256" key="6">
    <source>
        <dbReference type="ARBA" id="ARBA00022989"/>
    </source>
</evidence>
<keyword evidence="2" id="KW-0813">Transport</keyword>
<proteinExistence type="predicted"/>
<dbReference type="CDD" id="cd03249">
    <property type="entry name" value="ABC_MTABC3_MDL1_MDL2"/>
    <property type="match status" value="1"/>
</dbReference>
<dbReference type="GO" id="GO:0005886">
    <property type="term" value="C:plasma membrane"/>
    <property type="evidence" value="ECO:0007669"/>
    <property type="project" value="UniProtKB-SubCell"/>
</dbReference>
<evidence type="ECO:0000256" key="4">
    <source>
        <dbReference type="ARBA" id="ARBA00022741"/>
    </source>
</evidence>
<protein>
    <recommendedName>
        <fullName evidence="13">ABC transporter ATP-binding protein</fullName>
    </recommendedName>
</protein>
<dbReference type="PROSITE" id="PS50929">
    <property type="entry name" value="ABC_TM1F"/>
    <property type="match status" value="1"/>
</dbReference>
<feature type="transmembrane region" description="Helical" evidence="8">
    <location>
        <begin position="242"/>
        <end position="262"/>
    </location>
</feature>
<dbReference type="KEGG" id="aft:BBF96_10135"/>
<dbReference type="InterPro" id="IPR017871">
    <property type="entry name" value="ABC_transporter-like_CS"/>
</dbReference>
<dbReference type="GO" id="GO:0016887">
    <property type="term" value="F:ATP hydrolysis activity"/>
    <property type="evidence" value="ECO:0007669"/>
    <property type="project" value="InterPro"/>
</dbReference>
<dbReference type="PANTHER" id="PTHR43394">
    <property type="entry name" value="ATP-DEPENDENT PERMEASE MDL1, MITOCHONDRIAL"/>
    <property type="match status" value="1"/>
</dbReference>
<dbReference type="InterPro" id="IPR036640">
    <property type="entry name" value="ABC1_TM_sf"/>
</dbReference>
<dbReference type="SUPFAM" id="SSF52540">
    <property type="entry name" value="P-loop containing nucleoside triphosphate hydrolases"/>
    <property type="match status" value="1"/>
</dbReference>
<sequence>MRKDSFLRLFGFMKKLLPIYIISLLILSLLSLGSQILLANLFKDMFDAIALKNFTLMLNVVKYFGLIILVVFAIFPLFYYILDSTVATTTGNIRKAVFQHLQSLAVEYFKKGHSGNLISRLTNDIAETEKAYSKIFMDFVIQIVTGIGTAFYMFVLEWRLAIISIMSGFLTLIVNIWFARSLKRISDKVQQCLSNLTEKLSDLLNGIHVIRNFNLHKIILTKYNSATESVYEASYERVNKKAILSVLNSIVGIISFIGLVTMGSYLSIKGYISIGIVVAVVQLQNGINQLVKFLGSFNSQLQSSLAAAERLFEILDTEAEPINYSFRIFKNESDYIISFNNVTFGYDQNIKVLDHLNFSVPEGKIIALVGPSGGGKSTVFKLILGFYQPQKGDIILAGKFIEKLTLDEIRSKIAYVPQDAYLFSGTISENIGYGKNGATMEEIIEAAKIANAHDFITRLEKGYDTLVGERGTYLSGGQRQRIAIARAVLKNAPILLLDEATSALDTESEYLVQEALSRLMIGRTTLVIAHRLSTVQNADKILVLKDGKIVEEGTHEELLQVNGGVYRKLYYQQFIAVDNSDTVAVN</sequence>
<keyword evidence="3 8" id="KW-0812">Transmembrane</keyword>
<dbReference type="PROSITE" id="PS00211">
    <property type="entry name" value="ABC_TRANSPORTER_1"/>
    <property type="match status" value="1"/>
</dbReference>
<feature type="domain" description="ABC transporter" evidence="9">
    <location>
        <begin position="337"/>
        <end position="571"/>
    </location>
</feature>
<dbReference type="InterPro" id="IPR011527">
    <property type="entry name" value="ABC1_TM_dom"/>
</dbReference>
<evidence type="ECO:0000256" key="1">
    <source>
        <dbReference type="ARBA" id="ARBA00004651"/>
    </source>
</evidence>
<feature type="transmembrane region" description="Helical" evidence="8">
    <location>
        <begin position="160"/>
        <end position="178"/>
    </location>
</feature>
<evidence type="ECO:0000256" key="5">
    <source>
        <dbReference type="ARBA" id="ARBA00022840"/>
    </source>
</evidence>
<gene>
    <name evidence="11" type="ORF">BBF96_10135</name>
</gene>
<dbReference type="Proteomes" id="UP000267250">
    <property type="component" value="Chromosome"/>
</dbReference>
<evidence type="ECO:0000259" key="9">
    <source>
        <dbReference type="PROSITE" id="PS50893"/>
    </source>
</evidence>
<keyword evidence="5" id="KW-0067">ATP-binding</keyword>
<evidence type="ECO:0000259" key="10">
    <source>
        <dbReference type="PROSITE" id="PS50929"/>
    </source>
</evidence>
<dbReference type="CDD" id="cd07346">
    <property type="entry name" value="ABC_6TM_exporters"/>
    <property type="match status" value="1"/>
</dbReference>
<dbReference type="Pfam" id="PF00005">
    <property type="entry name" value="ABC_tran"/>
    <property type="match status" value="1"/>
</dbReference>
<dbReference type="GO" id="GO:0015421">
    <property type="term" value="F:ABC-type oligopeptide transporter activity"/>
    <property type="evidence" value="ECO:0007669"/>
    <property type="project" value="TreeGrafter"/>
</dbReference>
<dbReference type="Gene3D" id="1.20.1560.10">
    <property type="entry name" value="ABC transporter type 1, transmembrane domain"/>
    <property type="match status" value="1"/>
</dbReference>
<keyword evidence="7 8" id="KW-0472">Membrane</keyword>